<comment type="subunit">
    <text evidence="1">Monomer.</text>
</comment>
<keyword evidence="1" id="KW-0698">rRNA processing</keyword>
<feature type="binding site" evidence="1">
    <location>
        <position position="109"/>
    </location>
    <ligand>
        <name>S-adenosyl-L-methionine</name>
        <dbReference type="ChEBI" id="CHEBI:59789"/>
    </ligand>
</feature>
<reference evidence="2 3" key="1">
    <citation type="submission" date="2010-02" db="EMBL/GenBank/DDBJ databases">
        <authorList>
            <person name="Weinstock G."/>
            <person name="Sodergren E."/>
            <person name="Clifton S."/>
            <person name="Fulton L."/>
            <person name="Fulton B."/>
            <person name="Courtney L."/>
            <person name="Fronick C."/>
            <person name="Harrison M."/>
            <person name="Strong C."/>
            <person name="Farmer C."/>
            <person name="Delahaunty K."/>
            <person name="Markovic C."/>
            <person name="Hall O."/>
            <person name="Minx P."/>
            <person name="Tomlinson C."/>
            <person name="Mitreva M."/>
            <person name="Nelson J."/>
            <person name="Hou S."/>
            <person name="Wollam A."/>
            <person name="Pepin K.H."/>
            <person name="Johnson M."/>
            <person name="Bhonagiri V."/>
            <person name="Zhang X."/>
            <person name="Suruliraj S."/>
            <person name="Warren W."/>
            <person name="Chinwalla A."/>
            <person name="Mardis E.R."/>
            <person name="Wilson R.K."/>
        </authorList>
    </citation>
    <scope>NUCLEOTIDE SEQUENCE [LARGE SCALE GENOMIC DNA]</scope>
    <source>
        <strain evidence="2 3">ATCC 29315</strain>
    </source>
</reference>
<feature type="site" description="Interaction with substrate rRNA" evidence="1">
    <location>
        <position position="15"/>
    </location>
</feature>
<dbReference type="GO" id="GO:0003723">
    <property type="term" value="F:RNA binding"/>
    <property type="evidence" value="ECO:0007669"/>
    <property type="project" value="UniProtKB-UniRule"/>
</dbReference>
<feature type="binding site" evidence="1">
    <location>
        <position position="30"/>
    </location>
    <ligand>
        <name>S-adenosyl-L-methionine</name>
        <dbReference type="ChEBI" id="CHEBI:59789"/>
    </ligand>
</feature>
<name>D4DQU5_NEIEG</name>
<evidence type="ECO:0000313" key="2">
    <source>
        <dbReference type="EMBL" id="EFE49693.1"/>
    </source>
</evidence>
<feature type="binding site" evidence="1">
    <location>
        <position position="53"/>
    </location>
    <ligand>
        <name>S-adenosyl-L-methionine</name>
        <dbReference type="ChEBI" id="CHEBI:59789"/>
    </ligand>
</feature>
<dbReference type="HAMAP" id="MF_00934">
    <property type="entry name" value="23SrRNA_methyltr_J"/>
    <property type="match status" value="1"/>
</dbReference>
<organism evidence="2 3">
    <name type="scientific">Neisseria elongata subsp. glycolytica ATCC 29315</name>
    <dbReference type="NCBI Taxonomy" id="546263"/>
    <lineage>
        <taxon>Bacteria</taxon>
        <taxon>Pseudomonadati</taxon>
        <taxon>Pseudomonadota</taxon>
        <taxon>Betaproteobacteria</taxon>
        <taxon>Neisseriales</taxon>
        <taxon>Neisseriaceae</taxon>
        <taxon>Neisseria</taxon>
    </lineage>
</organism>
<dbReference type="InterPro" id="IPR007473">
    <property type="entry name" value="RlmJ"/>
</dbReference>
<dbReference type="SUPFAM" id="SSF53335">
    <property type="entry name" value="S-adenosyl-L-methionine-dependent methyltransferases"/>
    <property type="match status" value="1"/>
</dbReference>
<dbReference type="PANTHER" id="PTHR37426">
    <property type="entry name" value="RIBOSOMAL RNA LARGE SUBUNIT METHYLTRANSFERASE J"/>
    <property type="match status" value="1"/>
</dbReference>
<feature type="binding site" evidence="1">
    <location>
        <position position="176"/>
    </location>
    <ligand>
        <name>S-adenosyl-L-methionine</name>
        <dbReference type="ChEBI" id="CHEBI:59789"/>
    </ligand>
</feature>
<dbReference type="Pfam" id="PF04378">
    <property type="entry name" value="RsmJ"/>
    <property type="match status" value="1"/>
</dbReference>
<accession>D4DQU5</accession>
<comment type="caution">
    <text evidence="2">The sequence shown here is derived from an EMBL/GenBank/DDBJ whole genome shotgun (WGS) entry which is preliminary data.</text>
</comment>
<sequence>MRVSFSDGLFAMLSYRHAFHAGNHADMLKHFVLWLVLDYFNRKDKPYWYIDTHAGAGLYDLSGGEAQKVGEYRDGIARLTAAEKLPDTLSAFRARLQAMLPQIGLYCGSPWLAQAATREIDKLRLFELHPADYRHLQNNMETAGLKRRGIIRQEDGFQGLIALLPPPTRRAVVLIDPPYEQKQDYARVAHTLKEARKRFEQGCYLVWYPCLSREESRKLPEQLQKLSPDNFLQAELYVKQPARDGFGMHGSGMFVINPPYLLAEQLRDSLPVLTELLAQDAGARFVLEYRG</sequence>
<comment type="catalytic activity">
    <reaction evidence="1">
        <text>adenosine(2030) in 23S rRNA + S-adenosyl-L-methionine = N(6)-methyladenosine(2030) in 23S rRNA + S-adenosyl-L-homocysteine + H(+)</text>
        <dbReference type="Rhea" id="RHEA:43736"/>
        <dbReference type="Rhea" id="RHEA-COMP:10668"/>
        <dbReference type="Rhea" id="RHEA-COMP:10669"/>
        <dbReference type="ChEBI" id="CHEBI:15378"/>
        <dbReference type="ChEBI" id="CHEBI:57856"/>
        <dbReference type="ChEBI" id="CHEBI:59789"/>
        <dbReference type="ChEBI" id="CHEBI:74411"/>
        <dbReference type="ChEBI" id="CHEBI:74449"/>
        <dbReference type="EC" id="2.1.1.266"/>
    </reaction>
</comment>
<dbReference type="AlphaFoldDB" id="D4DQU5"/>
<dbReference type="InterPro" id="IPR029063">
    <property type="entry name" value="SAM-dependent_MTases_sf"/>
</dbReference>
<keyword evidence="1" id="KW-0949">S-adenosyl-L-methionine</keyword>
<keyword evidence="1" id="KW-0489">Methyltransferase</keyword>
<keyword evidence="1" id="KW-0694">RNA-binding</keyword>
<evidence type="ECO:0000256" key="1">
    <source>
        <dbReference type="HAMAP-Rule" id="MF_00934"/>
    </source>
</evidence>
<evidence type="ECO:0000313" key="3">
    <source>
        <dbReference type="Proteomes" id="UP000005536"/>
    </source>
</evidence>
<gene>
    <name evidence="1" type="primary">rlmJ</name>
    <name evidence="2" type="ORF">NEIELOOT_01436</name>
</gene>
<dbReference type="Proteomes" id="UP000005536">
    <property type="component" value="Unassembled WGS sequence"/>
</dbReference>
<dbReference type="GO" id="GO:0070475">
    <property type="term" value="P:rRNA base methylation"/>
    <property type="evidence" value="ECO:0007669"/>
    <property type="project" value="UniProtKB-UniRule"/>
</dbReference>
<comment type="function">
    <text evidence="1">Specifically methylates the adenine in position 2030 of 23S rRNA.</text>
</comment>
<feature type="binding site" evidence="1">
    <location>
        <position position="127"/>
    </location>
    <ligand>
        <name>S-adenosyl-L-methionine</name>
        <dbReference type="ChEBI" id="CHEBI:59789"/>
    </ligand>
</feature>
<proteinExistence type="inferred from homology"/>
<dbReference type="EMBL" id="ADBF01000042">
    <property type="protein sequence ID" value="EFE49693.1"/>
    <property type="molecule type" value="Genomic_DNA"/>
</dbReference>
<feature type="binding site" evidence="1">
    <location>
        <begin position="155"/>
        <end position="156"/>
    </location>
    <ligand>
        <name>S-adenosyl-L-methionine</name>
        <dbReference type="ChEBI" id="CHEBI:59789"/>
    </ligand>
</feature>
<dbReference type="EC" id="2.1.1.266" evidence="1"/>
<comment type="similarity">
    <text evidence="1">Belongs to the RlmJ family.</text>
</comment>
<dbReference type="GO" id="GO:0036307">
    <property type="term" value="F:23S rRNA (adenine(2030)-N(6))-methyltransferase activity"/>
    <property type="evidence" value="ECO:0007669"/>
    <property type="project" value="UniProtKB-UniRule"/>
</dbReference>
<dbReference type="Gene3D" id="3.40.50.150">
    <property type="entry name" value="Vaccinia Virus protein VP39"/>
    <property type="match status" value="1"/>
</dbReference>
<dbReference type="GO" id="GO:0005829">
    <property type="term" value="C:cytosol"/>
    <property type="evidence" value="ECO:0007669"/>
    <property type="project" value="TreeGrafter"/>
</dbReference>
<feature type="active site" description="Proton acceptor" evidence="1">
    <location>
        <position position="176"/>
    </location>
</feature>
<dbReference type="PANTHER" id="PTHR37426:SF1">
    <property type="entry name" value="RIBOSOMAL RNA LARGE SUBUNIT METHYLTRANSFERASE J"/>
    <property type="match status" value="1"/>
</dbReference>
<protein>
    <recommendedName>
        <fullName evidence="1">Ribosomal RNA large subunit methyltransferase J</fullName>
        <ecNumber evidence="1">2.1.1.266</ecNumber>
    </recommendedName>
    <alternativeName>
        <fullName evidence="1">23S rRNA (adenine(2030)-N6)-methyltransferase</fullName>
    </alternativeName>
    <alternativeName>
        <fullName evidence="1">23S rRNA m6A2030 methyltransferase</fullName>
    </alternativeName>
</protein>
<keyword evidence="1" id="KW-0808">Transferase</keyword>